<evidence type="ECO:0000259" key="15">
    <source>
        <dbReference type="PROSITE" id="PS50075"/>
    </source>
</evidence>
<evidence type="ECO:0000256" key="1">
    <source>
        <dbReference type="ARBA" id="ARBA00004173"/>
    </source>
</evidence>
<feature type="chain" id="PRO_5045552624" description="Acyl carrier protein" evidence="14">
    <location>
        <begin position="24"/>
        <end position="153"/>
    </location>
</feature>
<keyword evidence="9" id="KW-0249">Electron transport</keyword>
<evidence type="ECO:0000256" key="9">
    <source>
        <dbReference type="ARBA" id="ARBA00022982"/>
    </source>
</evidence>
<feature type="signal peptide" evidence="14">
    <location>
        <begin position="1"/>
        <end position="23"/>
    </location>
</feature>
<dbReference type="SUPFAM" id="SSF47336">
    <property type="entry name" value="ACP-like"/>
    <property type="match status" value="1"/>
</dbReference>
<evidence type="ECO:0000256" key="6">
    <source>
        <dbReference type="ARBA" id="ARBA00022553"/>
    </source>
</evidence>
<keyword evidence="6" id="KW-0597">Phosphoprotein</keyword>
<keyword evidence="14" id="KW-0732">Signal</keyword>
<evidence type="ECO:0000256" key="5">
    <source>
        <dbReference type="ARBA" id="ARBA00022516"/>
    </source>
</evidence>
<comment type="similarity">
    <text evidence="2">Belongs to the acyl carrier protein (ACP) family.</text>
</comment>
<feature type="domain" description="Carrier" evidence="15">
    <location>
        <begin position="70"/>
        <end position="149"/>
    </location>
</feature>
<dbReference type="InterPro" id="IPR003231">
    <property type="entry name" value="ACP"/>
</dbReference>
<keyword evidence="16" id="KW-1185">Reference proteome</keyword>
<dbReference type="RefSeq" id="XP_030744362.1">
    <property type="nucleotide sequence ID" value="XM_030888502.1"/>
</dbReference>
<evidence type="ECO:0000256" key="11">
    <source>
        <dbReference type="ARBA" id="ARBA00023128"/>
    </source>
</evidence>
<evidence type="ECO:0000313" key="17">
    <source>
        <dbReference type="RefSeq" id="XP_030744362.1"/>
    </source>
</evidence>
<dbReference type="GeneID" id="101658197"/>
<keyword evidence="11" id="KW-0496">Mitochondrion</keyword>
<name>A0ABM1VN20_ECHTE</name>
<dbReference type="PROSITE" id="PS50075">
    <property type="entry name" value="CARRIER"/>
    <property type="match status" value="1"/>
</dbReference>
<keyword evidence="3" id="KW-0813">Transport</keyword>
<dbReference type="PANTHER" id="PTHR20863:SF28">
    <property type="entry name" value="ACYL CARRIER PROTEIN, MITOCHONDRIAL"/>
    <property type="match status" value="1"/>
</dbReference>
<evidence type="ECO:0000256" key="13">
    <source>
        <dbReference type="RuleBase" id="RU000722"/>
    </source>
</evidence>
<evidence type="ECO:0000256" key="3">
    <source>
        <dbReference type="ARBA" id="ARBA00022448"/>
    </source>
</evidence>
<keyword evidence="7" id="KW-0276">Fatty acid metabolism</keyword>
<gene>
    <name evidence="17" type="primary">LOC101658197</name>
</gene>
<dbReference type="InterPro" id="IPR009081">
    <property type="entry name" value="PP-bd_ACP"/>
</dbReference>
<evidence type="ECO:0000256" key="10">
    <source>
        <dbReference type="ARBA" id="ARBA00023098"/>
    </source>
</evidence>
<evidence type="ECO:0000256" key="4">
    <source>
        <dbReference type="ARBA" id="ARBA00022450"/>
    </source>
</evidence>
<dbReference type="InterPro" id="IPR036736">
    <property type="entry name" value="ACP-like_sf"/>
</dbReference>
<accession>A0ABM1VN20</accession>
<reference evidence="17" key="1">
    <citation type="submission" date="2025-08" db="UniProtKB">
        <authorList>
            <consortium name="RefSeq"/>
        </authorList>
    </citation>
    <scope>IDENTIFICATION</scope>
</reference>
<comment type="subcellular location">
    <subcellularLocation>
        <location evidence="1">Mitochondrion</location>
    </subcellularLocation>
</comment>
<protein>
    <recommendedName>
        <fullName evidence="13">Acyl carrier protein</fullName>
    </recommendedName>
</protein>
<dbReference type="Gene3D" id="1.10.1200.10">
    <property type="entry name" value="ACP-like"/>
    <property type="match status" value="1"/>
</dbReference>
<evidence type="ECO:0000256" key="14">
    <source>
        <dbReference type="SAM" id="SignalP"/>
    </source>
</evidence>
<keyword evidence="8" id="KW-0809">Transit peptide</keyword>
<keyword evidence="5 13" id="KW-0444">Lipid biosynthesis</keyword>
<keyword evidence="10" id="KW-0443">Lipid metabolism</keyword>
<keyword evidence="12 13" id="KW-0275">Fatty acid biosynthesis</keyword>
<evidence type="ECO:0000313" key="16">
    <source>
        <dbReference type="Proteomes" id="UP000694863"/>
    </source>
</evidence>
<evidence type="ECO:0000256" key="12">
    <source>
        <dbReference type="ARBA" id="ARBA00023160"/>
    </source>
</evidence>
<dbReference type="Proteomes" id="UP000694863">
    <property type="component" value="Unplaced"/>
</dbReference>
<keyword evidence="4 13" id="KW-0596">Phosphopantetheine</keyword>
<evidence type="ECO:0000256" key="2">
    <source>
        <dbReference type="ARBA" id="ARBA00010930"/>
    </source>
</evidence>
<sequence>MAARVLSTCVCCLPAAFVPLPRATTLVMTRPLSTTLFPLGNRMNLRAPQSVSMLVQAPGRVTQLCCQHNNAPPLTLEGIKDHVLYILKFYDKIDPEKLSVNSQDQGLDSLEQVEIIMAMEDEFRFEIPDKDAEKLMYPQASVDYIADKKDACE</sequence>
<organism evidence="16 17">
    <name type="scientific">Echinops telfairi</name>
    <name type="common">Lesser hedgehog tenrec</name>
    <dbReference type="NCBI Taxonomy" id="9371"/>
    <lineage>
        <taxon>Eukaryota</taxon>
        <taxon>Metazoa</taxon>
        <taxon>Chordata</taxon>
        <taxon>Craniata</taxon>
        <taxon>Vertebrata</taxon>
        <taxon>Euteleostomi</taxon>
        <taxon>Mammalia</taxon>
        <taxon>Eutheria</taxon>
        <taxon>Afrotheria</taxon>
        <taxon>Tenrecidae</taxon>
        <taxon>Tenrecinae</taxon>
        <taxon>Echinops</taxon>
    </lineage>
</organism>
<evidence type="ECO:0000256" key="8">
    <source>
        <dbReference type="ARBA" id="ARBA00022946"/>
    </source>
</evidence>
<evidence type="ECO:0000256" key="7">
    <source>
        <dbReference type="ARBA" id="ARBA00022832"/>
    </source>
</evidence>
<proteinExistence type="inferred from homology"/>
<dbReference type="PANTHER" id="PTHR20863">
    <property type="entry name" value="ACYL CARRIER PROTEIN"/>
    <property type="match status" value="1"/>
</dbReference>
<dbReference type="Pfam" id="PF00550">
    <property type="entry name" value="PP-binding"/>
    <property type="match status" value="1"/>
</dbReference>
<comment type="function">
    <text evidence="13">Carrier of the growing fatty acid chain in fatty acid biosynthesis.</text>
</comment>